<protein>
    <submittedName>
        <fullName evidence="2">Uncharacterized protein</fullName>
    </submittedName>
</protein>
<reference evidence="2 3" key="1">
    <citation type="submission" date="2019-04" db="EMBL/GenBank/DDBJ databases">
        <title>An improved genome assembly and genetic linkage map for asparagus bean, Vigna unguiculata ssp. sesquipedialis.</title>
        <authorList>
            <person name="Xia Q."/>
            <person name="Zhang R."/>
            <person name="Dong Y."/>
        </authorList>
    </citation>
    <scope>NUCLEOTIDE SEQUENCE [LARGE SCALE GENOMIC DNA]</scope>
    <source>
        <tissue evidence="2">Leaf</tissue>
    </source>
</reference>
<keyword evidence="3" id="KW-1185">Reference proteome</keyword>
<evidence type="ECO:0000313" key="3">
    <source>
        <dbReference type="Proteomes" id="UP000501690"/>
    </source>
</evidence>
<name>A0A4D6NDF6_VIGUN</name>
<proteinExistence type="predicted"/>
<feature type="region of interest" description="Disordered" evidence="1">
    <location>
        <begin position="1"/>
        <end position="48"/>
    </location>
</feature>
<evidence type="ECO:0000313" key="2">
    <source>
        <dbReference type="EMBL" id="QCE10932.1"/>
    </source>
</evidence>
<dbReference type="EMBL" id="CP039354">
    <property type="protein sequence ID" value="QCE10932.1"/>
    <property type="molecule type" value="Genomic_DNA"/>
</dbReference>
<feature type="compositionally biased region" description="Basic and acidic residues" evidence="1">
    <location>
        <begin position="32"/>
        <end position="48"/>
    </location>
</feature>
<dbReference type="Proteomes" id="UP000501690">
    <property type="component" value="Linkage Group LG10"/>
</dbReference>
<sequence>MVKLGGVASKPSVAHALEKKERTNSTGGPLGEWRRDCEDGLGHDGQGKEVVVRGGVNVDVHADGGRCRHEPVTRWCDEGGTAADSAKTRSA</sequence>
<evidence type="ECO:0000256" key="1">
    <source>
        <dbReference type="SAM" id="MobiDB-lite"/>
    </source>
</evidence>
<dbReference type="AlphaFoldDB" id="A0A4D6NDF6"/>
<organism evidence="2 3">
    <name type="scientific">Vigna unguiculata</name>
    <name type="common">Cowpea</name>
    <dbReference type="NCBI Taxonomy" id="3917"/>
    <lineage>
        <taxon>Eukaryota</taxon>
        <taxon>Viridiplantae</taxon>
        <taxon>Streptophyta</taxon>
        <taxon>Embryophyta</taxon>
        <taxon>Tracheophyta</taxon>
        <taxon>Spermatophyta</taxon>
        <taxon>Magnoliopsida</taxon>
        <taxon>eudicotyledons</taxon>
        <taxon>Gunneridae</taxon>
        <taxon>Pentapetalae</taxon>
        <taxon>rosids</taxon>
        <taxon>fabids</taxon>
        <taxon>Fabales</taxon>
        <taxon>Fabaceae</taxon>
        <taxon>Papilionoideae</taxon>
        <taxon>50 kb inversion clade</taxon>
        <taxon>NPAAA clade</taxon>
        <taxon>indigoferoid/millettioid clade</taxon>
        <taxon>Phaseoleae</taxon>
        <taxon>Vigna</taxon>
    </lineage>
</organism>
<gene>
    <name evidence="2" type="ORF">DEO72_LG10g2165</name>
</gene>
<accession>A0A4D6NDF6</accession>